<evidence type="ECO:0000256" key="4">
    <source>
        <dbReference type="ARBA" id="ARBA00022692"/>
    </source>
</evidence>
<keyword evidence="4 8" id="KW-0812">Transmembrane</keyword>
<evidence type="ECO:0000256" key="1">
    <source>
        <dbReference type="ARBA" id="ARBA00004651"/>
    </source>
</evidence>
<name>A0ABD5TYA4_9EURY</name>
<evidence type="ECO:0000313" key="11">
    <source>
        <dbReference type="Proteomes" id="UP001596408"/>
    </source>
</evidence>
<feature type="transmembrane region" description="Helical" evidence="8">
    <location>
        <begin position="323"/>
        <end position="343"/>
    </location>
</feature>
<evidence type="ECO:0000256" key="7">
    <source>
        <dbReference type="ARBA" id="ARBA00023136"/>
    </source>
</evidence>
<dbReference type="GO" id="GO:0006811">
    <property type="term" value="P:monoatomic ion transport"/>
    <property type="evidence" value="ECO:0007669"/>
    <property type="project" value="UniProtKB-KW"/>
</dbReference>
<organism evidence="10 11">
    <name type="scientific">Halopelagius fulvigenes</name>
    <dbReference type="NCBI Taxonomy" id="1198324"/>
    <lineage>
        <taxon>Archaea</taxon>
        <taxon>Methanobacteriati</taxon>
        <taxon>Methanobacteriota</taxon>
        <taxon>Stenosarchaea group</taxon>
        <taxon>Halobacteria</taxon>
        <taxon>Halobacteriales</taxon>
        <taxon>Haloferacaceae</taxon>
    </lineage>
</organism>
<feature type="transmembrane region" description="Helical" evidence="8">
    <location>
        <begin position="261"/>
        <end position="279"/>
    </location>
</feature>
<evidence type="ECO:0000256" key="2">
    <source>
        <dbReference type="ARBA" id="ARBA00022448"/>
    </source>
</evidence>
<dbReference type="GO" id="GO:0005886">
    <property type="term" value="C:plasma membrane"/>
    <property type="evidence" value="ECO:0007669"/>
    <property type="project" value="UniProtKB-SubCell"/>
</dbReference>
<keyword evidence="7 8" id="KW-0472">Membrane</keyword>
<feature type="transmembrane region" description="Helical" evidence="8">
    <location>
        <begin position="176"/>
        <end position="195"/>
    </location>
</feature>
<keyword evidence="5 8" id="KW-1133">Transmembrane helix</keyword>
<feature type="transmembrane region" description="Helical" evidence="8">
    <location>
        <begin position="36"/>
        <end position="52"/>
    </location>
</feature>
<evidence type="ECO:0000256" key="8">
    <source>
        <dbReference type="SAM" id="Phobius"/>
    </source>
</evidence>
<dbReference type="GO" id="GO:0015297">
    <property type="term" value="F:antiporter activity"/>
    <property type="evidence" value="ECO:0007669"/>
    <property type="project" value="UniProtKB-KW"/>
</dbReference>
<reference evidence="10 11" key="1">
    <citation type="journal article" date="2019" name="Int. J. Syst. Evol. Microbiol.">
        <title>The Global Catalogue of Microorganisms (GCM) 10K type strain sequencing project: providing services to taxonomists for standard genome sequencing and annotation.</title>
        <authorList>
            <consortium name="The Broad Institute Genomics Platform"/>
            <consortium name="The Broad Institute Genome Sequencing Center for Infectious Disease"/>
            <person name="Wu L."/>
            <person name="Ma J."/>
        </authorList>
    </citation>
    <scope>NUCLEOTIDE SEQUENCE [LARGE SCALE GENOMIC DNA]</scope>
    <source>
        <strain evidence="10 11">YIM 94188</strain>
    </source>
</reference>
<feature type="domain" description="Cation/H+ exchanger transmembrane" evidence="9">
    <location>
        <begin position="15"/>
        <end position="417"/>
    </location>
</feature>
<keyword evidence="3" id="KW-0050">Antiport</keyword>
<evidence type="ECO:0000256" key="3">
    <source>
        <dbReference type="ARBA" id="ARBA00022449"/>
    </source>
</evidence>
<dbReference type="EMBL" id="JBHSXH010000015">
    <property type="protein sequence ID" value="MFC6825593.1"/>
    <property type="molecule type" value="Genomic_DNA"/>
</dbReference>
<dbReference type="Proteomes" id="UP001596408">
    <property type="component" value="Unassembled WGS sequence"/>
</dbReference>
<protein>
    <submittedName>
        <fullName evidence="10">Cation:proton antiporter</fullName>
    </submittedName>
</protein>
<keyword evidence="11" id="KW-1185">Reference proteome</keyword>
<gene>
    <name evidence="10" type="ORF">ACFQEV_11420</name>
</gene>
<evidence type="ECO:0000256" key="5">
    <source>
        <dbReference type="ARBA" id="ARBA00022989"/>
    </source>
</evidence>
<feature type="transmembrane region" description="Helical" evidence="8">
    <location>
        <begin position="92"/>
        <end position="115"/>
    </location>
</feature>
<dbReference type="PANTHER" id="PTHR32507">
    <property type="entry name" value="NA(+)/H(+) ANTIPORTER 1"/>
    <property type="match status" value="1"/>
</dbReference>
<evidence type="ECO:0000313" key="10">
    <source>
        <dbReference type="EMBL" id="MFC6825593.1"/>
    </source>
</evidence>
<feature type="transmembrane region" description="Helical" evidence="8">
    <location>
        <begin position="207"/>
        <end position="226"/>
    </location>
</feature>
<keyword evidence="6" id="KW-0406">Ion transport</keyword>
<comment type="caution">
    <text evidence="10">The sequence shown here is derived from an EMBL/GenBank/DDBJ whole genome shotgun (WGS) entry which is preliminary data.</text>
</comment>
<dbReference type="AlphaFoldDB" id="A0ABD5TYA4"/>
<feature type="transmembrane region" description="Helical" evidence="8">
    <location>
        <begin position="392"/>
        <end position="415"/>
    </location>
</feature>
<dbReference type="RefSeq" id="WP_379695963.1">
    <property type="nucleotide sequence ID" value="NZ_JBHSXH010000015.1"/>
</dbReference>
<evidence type="ECO:0000259" key="9">
    <source>
        <dbReference type="Pfam" id="PF00999"/>
    </source>
</evidence>
<dbReference type="Pfam" id="PF00999">
    <property type="entry name" value="Na_H_Exchanger"/>
    <property type="match status" value="1"/>
</dbReference>
<feature type="transmembrane region" description="Helical" evidence="8">
    <location>
        <begin position="299"/>
        <end position="317"/>
    </location>
</feature>
<dbReference type="InterPro" id="IPR006153">
    <property type="entry name" value="Cation/H_exchanger_TM"/>
</dbReference>
<sequence>MASYYVALIVVSLAILGAAVLPRVFADKPISLPIIYLASGAVLFFVAGVDVPHPVARPEVTERLTELVVIIALMGAGLKLDRPFDWGAWSSTWRLLAITMPLSIAGTALLGWWVLGAHVATAILMGAVIAPTDPVLAADVQTGPPAEGTDEEIDPEEQEGTIRFALTSEAGLNDGLAFPFTNLAIALAGAASLAAGEWLRDWVLVDVLYKIIVGVIAGYVVGRLIARFVFGEPASTRLAVVMEGSEALAATLFAYGATELVHGYGFIAVFVTALVLRHYEWEHGYYEHLHDFAVMTERLLMAGILVLFGGTLVNGLLDPLTLPMVGVGLLILFVVRPVAGMVGLLGHSAHWAERLVIATFGIRGIGSFYYLAHALNEATFKEQELIVAAEELWALLGFIVATSTVVHGIAASPVMEWLDERRA</sequence>
<feature type="transmembrane region" description="Helical" evidence="8">
    <location>
        <begin position="355"/>
        <end position="372"/>
    </location>
</feature>
<evidence type="ECO:0000256" key="6">
    <source>
        <dbReference type="ARBA" id="ARBA00023065"/>
    </source>
</evidence>
<accession>A0ABD5TYA4</accession>
<proteinExistence type="predicted"/>
<keyword evidence="2" id="KW-0813">Transport</keyword>
<dbReference type="PANTHER" id="PTHR32507:SF8">
    <property type="entry name" value="CNH1P"/>
    <property type="match status" value="1"/>
</dbReference>
<comment type="subcellular location">
    <subcellularLocation>
        <location evidence="1">Cell membrane</location>
        <topology evidence="1">Multi-pass membrane protein</topology>
    </subcellularLocation>
</comment>